<dbReference type="InterPro" id="IPR018391">
    <property type="entry name" value="PQQ_b-propeller_rpt"/>
</dbReference>
<dbReference type="InterPro" id="IPR015943">
    <property type="entry name" value="WD40/YVTN_repeat-like_dom_sf"/>
</dbReference>
<dbReference type="Gene3D" id="2.130.10.10">
    <property type="entry name" value="YVTN repeat-like/Quinoprotein amine dehydrogenase"/>
    <property type="match status" value="1"/>
</dbReference>
<dbReference type="RefSeq" id="WP_194212218.1">
    <property type="nucleotide sequence ID" value="NZ_CP061205.1"/>
</dbReference>
<feature type="domain" description="Pyrrolo-quinoline quinone repeat" evidence="2">
    <location>
        <begin position="157"/>
        <end position="366"/>
    </location>
</feature>
<comment type="caution">
    <text evidence="3">The sequence shown here is derived from an EMBL/GenBank/DDBJ whole genome shotgun (WGS) entry which is preliminary data.</text>
</comment>
<dbReference type="InterPro" id="IPR002372">
    <property type="entry name" value="PQQ_rpt_dom"/>
</dbReference>
<name>A0ABV7D2F5_9PROT</name>
<dbReference type="EMBL" id="JBHRSL010000002">
    <property type="protein sequence ID" value="MFC3050996.1"/>
    <property type="molecule type" value="Genomic_DNA"/>
</dbReference>
<dbReference type="SUPFAM" id="SSF50998">
    <property type="entry name" value="Quinoprotein alcohol dehydrogenase-like"/>
    <property type="match status" value="1"/>
</dbReference>
<proteinExistence type="predicted"/>
<feature type="domain" description="Pyrrolo-quinoline quinone repeat" evidence="2">
    <location>
        <begin position="387"/>
        <end position="446"/>
    </location>
</feature>
<dbReference type="InterPro" id="IPR011047">
    <property type="entry name" value="Quinoprotein_ADH-like_sf"/>
</dbReference>
<dbReference type="PROSITE" id="PS51257">
    <property type="entry name" value="PROKAR_LIPOPROTEIN"/>
    <property type="match status" value="1"/>
</dbReference>
<keyword evidence="1" id="KW-0732">Signal</keyword>
<accession>A0ABV7D2F5</accession>
<sequence>MRADTTNKLFRAATIITLALAVSACSGSGKNKNKYDDEGRERISILTSAQSLDADKAIATLPVVLPRPYKNTSWQQSGGNTEHLVQHLSIGETLNRAWRTKIGRGNQKYERLISGPVAADGRVFAVDTEGKVAAVSISTGKVLWSRLLENKEERSDVAFGGGVAYAKGKVFVTSGFGFVAALDATSGSELWRYKGAVPFRGAPTASDDKVFAITHDNQMLALNPEDGSLLWDQVGIAENAGMLGAASPAYDGTTMIAALSSGELIALRGANGRILWQDALSSSQRLTPLATLADIDGNPVIDSGKVIAASHSGRMVAIDMRSGERSWEADVASVTTPWVAGNFVFITTVDGQIACLAIGDGRVRWVTQLQRFKKPEKRKGLIKWNGPVLAGDRLIVTSTHGYILSLSPYTGEVLSGIELPSGASTPPIVVDETLVVLTDGGELVAYK</sequence>
<evidence type="ECO:0000313" key="3">
    <source>
        <dbReference type="EMBL" id="MFC3050996.1"/>
    </source>
</evidence>
<organism evidence="3 4">
    <name type="scientific">Kordiimonas pumila</name>
    <dbReference type="NCBI Taxonomy" id="2161677"/>
    <lineage>
        <taxon>Bacteria</taxon>
        <taxon>Pseudomonadati</taxon>
        <taxon>Pseudomonadota</taxon>
        <taxon>Alphaproteobacteria</taxon>
        <taxon>Kordiimonadales</taxon>
        <taxon>Kordiimonadaceae</taxon>
        <taxon>Kordiimonas</taxon>
    </lineage>
</organism>
<dbReference type="PANTHER" id="PTHR34512:SF30">
    <property type="entry name" value="OUTER MEMBRANE PROTEIN ASSEMBLY FACTOR BAMB"/>
    <property type="match status" value="1"/>
</dbReference>
<dbReference type="Pfam" id="PF13360">
    <property type="entry name" value="PQQ_2"/>
    <property type="match status" value="3"/>
</dbReference>
<evidence type="ECO:0000256" key="1">
    <source>
        <dbReference type="SAM" id="SignalP"/>
    </source>
</evidence>
<feature type="chain" id="PRO_5046476932" evidence="1">
    <location>
        <begin position="25"/>
        <end position="447"/>
    </location>
</feature>
<reference evidence="4" key="1">
    <citation type="journal article" date="2019" name="Int. J. Syst. Evol. Microbiol.">
        <title>The Global Catalogue of Microorganisms (GCM) 10K type strain sequencing project: providing services to taxonomists for standard genome sequencing and annotation.</title>
        <authorList>
            <consortium name="The Broad Institute Genomics Platform"/>
            <consortium name="The Broad Institute Genome Sequencing Center for Infectious Disease"/>
            <person name="Wu L."/>
            <person name="Ma J."/>
        </authorList>
    </citation>
    <scope>NUCLEOTIDE SEQUENCE [LARGE SCALE GENOMIC DNA]</scope>
    <source>
        <strain evidence="4">KCTC 62164</strain>
    </source>
</reference>
<feature type="signal peptide" evidence="1">
    <location>
        <begin position="1"/>
        <end position="24"/>
    </location>
</feature>
<gene>
    <name evidence="3" type="ORF">ACFOKA_03650</name>
</gene>
<evidence type="ECO:0000259" key="2">
    <source>
        <dbReference type="Pfam" id="PF13360"/>
    </source>
</evidence>
<dbReference type="SMART" id="SM00564">
    <property type="entry name" value="PQQ"/>
    <property type="match status" value="7"/>
</dbReference>
<dbReference type="Proteomes" id="UP001595444">
    <property type="component" value="Unassembled WGS sequence"/>
</dbReference>
<dbReference type="PANTHER" id="PTHR34512">
    <property type="entry name" value="CELL SURFACE PROTEIN"/>
    <property type="match status" value="1"/>
</dbReference>
<feature type="domain" description="Pyrrolo-quinoline quinone repeat" evidence="2">
    <location>
        <begin position="93"/>
        <end position="150"/>
    </location>
</feature>
<evidence type="ECO:0000313" key="4">
    <source>
        <dbReference type="Proteomes" id="UP001595444"/>
    </source>
</evidence>
<protein>
    <submittedName>
        <fullName evidence="3">PQQ-binding-like beta-propeller repeat protein</fullName>
    </submittedName>
</protein>
<keyword evidence="4" id="KW-1185">Reference proteome</keyword>